<sequence>MCALSVEQIEQIAREITVQIVDTQNFTNSVSGLIIKQTGNTYTALTVQHVVKSGKKGITLSNKIRHLANLLLKVDLNQVSITSRREKYF</sequence>
<protein>
    <submittedName>
        <fullName evidence="1">Uncharacterized protein</fullName>
    </submittedName>
</protein>
<dbReference type="EMBL" id="RSCL01000016">
    <property type="protein sequence ID" value="RUT02540.1"/>
    <property type="molecule type" value="Genomic_DNA"/>
</dbReference>
<reference evidence="1" key="2">
    <citation type="journal article" date="2019" name="Genome Biol. Evol.">
        <title>Day and night: Metabolic profiles and evolutionary relationships of six axenic non-marine cyanobacteria.</title>
        <authorList>
            <person name="Will S.E."/>
            <person name="Henke P."/>
            <person name="Boedeker C."/>
            <person name="Huang S."/>
            <person name="Brinkmann H."/>
            <person name="Rohde M."/>
            <person name="Jarek M."/>
            <person name="Friedl T."/>
            <person name="Seufert S."/>
            <person name="Schumacher M."/>
            <person name="Overmann J."/>
            <person name="Neumann-Schaal M."/>
            <person name="Petersen J."/>
        </authorList>
    </citation>
    <scope>NUCLEOTIDE SEQUENCE [LARGE SCALE GENOMIC DNA]</scope>
    <source>
        <strain evidence="1">PCC 7102</strain>
    </source>
</reference>
<reference evidence="1" key="1">
    <citation type="submission" date="2018-12" db="EMBL/GenBank/DDBJ databases">
        <authorList>
            <person name="Will S."/>
            <person name="Neumann-Schaal M."/>
            <person name="Henke P."/>
        </authorList>
    </citation>
    <scope>NUCLEOTIDE SEQUENCE</scope>
    <source>
        <strain evidence="1">PCC 7102</strain>
    </source>
</reference>
<name>A0A433V8V7_9CYAN</name>
<comment type="caution">
    <text evidence="1">The sequence shown here is derived from an EMBL/GenBank/DDBJ whole genome shotgun (WGS) entry which is preliminary data.</text>
</comment>
<evidence type="ECO:0000313" key="2">
    <source>
        <dbReference type="Proteomes" id="UP000271624"/>
    </source>
</evidence>
<accession>A0A433V8V7</accession>
<proteinExistence type="predicted"/>
<gene>
    <name evidence="1" type="ORF">DSM106972_060180</name>
</gene>
<dbReference type="AlphaFoldDB" id="A0A433V8V7"/>
<organism evidence="1 2">
    <name type="scientific">Dulcicalothrix desertica PCC 7102</name>
    <dbReference type="NCBI Taxonomy" id="232991"/>
    <lineage>
        <taxon>Bacteria</taxon>
        <taxon>Bacillati</taxon>
        <taxon>Cyanobacteriota</taxon>
        <taxon>Cyanophyceae</taxon>
        <taxon>Nostocales</taxon>
        <taxon>Calotrichaceae</taxon>
        <taxon>Dulcicalothrix</taxon>
    </lineage>
</organism>
<dbReference type="Proteomes" id="UP000271624">
    <property type="component" value="Unassembled WGS sequence"/>
</dbReference>
<evidence type="ECO:0000313" key="1">
    <source>
        <dbReference type="EMBL" id="RUT02540.1"/>
    </source>
</evidence>
<keyword evidence="2" id="KW-1185">Reference proteome</keyword>